<name>A0A090E2N5_MESPL</name>
<dbReference type="EMBL" id="CCMZ01000029">
    <property type="protein sequence ID" value="CDX21315.1"/>
    <property type="molecule type" value="Genomic_DNA"/>
</dbReference>
<evidence type="ECO:0000313" key="2">
    <source>
        <dbReference type="Proteomes" id="UP000045285"/>
    </source>
</evidence>
<dbReference type="AlphaFoldDB" id="A0A090E2N5"/>
<gene>
    <name evidence="1" type="ORF">MPL3356_350053</name>
</gene>
<organism evidence="1 2">
    <name type="scientific">Mesorhizobium plurifarium</name>
    <dbReference type="NCBI Taxonomy" id="69974"/>
    <lineage>
        <taxon>Bacteria</taxon>
        <taxon>Pseudomonadati</taxon>
        <taxon>Pseudomonadota</taxon>
        <taxon>Alphaproteobacteria</taxon>
        <taxon>Hyphomicrobiales</taxon>
        <taxon>Phyllobacteriaceae</taxon>
        <taxon>Mesorhizobium</taxon>
    </lineage>
</organism>
<evidence type="ECO:0000313" key="1">
    <source>
        <dbReference type="EMBL" id="CDX21315.1"/>
    </source>
</evidence>
<reference evidence="2" key="1">
    <citation type="submission" date="2014-08" db="EMBL/GenBank/DDBJ databases">
        <authorList>
            <person name="Moulin L."/>
        </authorList>
    </citation>
    <scope>NUCLEOTIDE SEQUENCE [LARGE SCALE GENOMIC DNA]</scope>
</reference>
<keyword evidence="2" id="KW-1185">Reference proteome</keyword>
<sequence>MEAMQALVLTSSQLRDMLTEAAKQGAELAVRELRADLRQTPEDATLQELRGYLADPASLSNPHECWADSGIIRRIQTTASGKPKSTAWFMKFQRQTGLSQCVTRQSPAYGRRREWTFADVRLAWDAYYRKR</sequence>
<dbReference type="Proteomes" id="UP000045285">
    <property type="component" value="Unassembled WGS sequence"/>
</dbReference>
<accession>A0A090E2N5</accession>
<protein>
    <submittedName>
        <fullName evidence="1">Uncharacterized protein</fullName>
    </submittedName>
</protein>
<proteinExistence type="predicted"/>